<accession>A0A8X6FXQ4</accession>
<keyword evidence="3" id="KW-1185">Reference proteome</keyword>
<feature type="transmembrane region" description="Helical" evidence="1">
    <location>
        <begin position="182"/>
        <end position="209"/>
    </location>
</feature>
<organism evidence="2 3">
    <name type="scientific">Trichonephila clavata</name>
    <name type="common">Joro spider</name>
    <name type="synonym">Nephila clavata</name>
    <dbReference type="NCBI Taxonomy" id="2740835"/>
    <lineage>
        <taxon>Eukaryota</taxon>
        <taxon>Metazoa</taxon>
        <taxon>Ecdysozoa</taxon>
        <taxon>Arthropoda</taxon>
        <taxon>Chelicerata</taxon>
        <taxon>Arachnida</taxon>
        <taxon>Araneae</taxon>
        <taxon>Araneomorphae</taxon>
        <taxon>Entelegynae</taxon>
        <taxon>Araneoidea</taxon>
        <taxon>Nephilidae</taxon>
        <taxon>Trichonephila</taxon>
    </lineage>
</organism>
<feature type="transmembrane region" description="Helical" evidence="1">
    <location>
        <begin position="114"/>
        <end position="136"/>
    </location>
</feature>
<dbReference type="OrthoDB" id="10376757at2759"/>
<evidence type="ECO:0000313" key="2">
    <source>
        <dbReference type="EMBL" id="GFQ91642.1"/>
    </source>
</evidence>
<sequence length="325" mass="37742">MSFIGSSKEWFNWKVNSAYIVSQVLYMLSWYCMRLQRKKILPLLQNIELTTKPFMKLKINAWMALVFFYYFIVYPIVLGVLSFKEYRDSYLDFLMYGLNFGSELFKSVYFAVKFMMLLSFIHFCNAVILLLFLIICHKVTASLEEFENHMNNASLEEIVHAEPSLADKYIRIINALKKVQHVFSMATFCLCLGYITSSFATLSFLFLSIKTVYKPIMFEHIFVLSSNSISLISVFYFAGRIPIKMMDIKSAFYAKYVTAASVLKNVNLSTKLSTLNKLVDLPEIVLSGCDILYYTKQNIFSAFGIFITYGLLLFQFNKQDIHEMP</sequence>
<feature type="transmembrane region" description="Helical" evidence="1">
    <location>
        <begin position="16"/>
        <end position="33"/>
    </location>
</feature>
<keyword evidence="1" id="KW-1133">Transmembrane helix</keyword>
<evidence type="ECO:0000313" key="3">
    <source>
        <dbReference type="Proteomes" id="UP000887116"/>
    </source>
</evidence>
<proteinExistence type="predicted"/>
<dbReference type="Proteomes" id="UP000887116">
    <property type="component" value="Unassembled WGS sequence"/>
</dbReference>
<name>A0A8X6FXQ4_TRICU</name>
<dbReference type="EMBL" id="BMAO01013907">
    <property type="protein sequence ID" value="GFQ91642.1"/>
    <property type="molecule type" value="Genomic_DNA"/>
</dbReference>
<protein>
    <submittedName>
        <fullName evidence="2">Uncharacterized protein</fullName>
    </submittedName>
</protein>
<comment type="caution">
    <text evidence="2">The sequence shown here is derived from an EMBL/GenBank/DDBJ whole genome shotgun (WGS) entry which is preliminary data.</text>
</comment>
<reference evidence="2" key="1">
    <citation type="submission" date="2020-07" db="EMBL/GenBank/DDBJ databases">
        <title>Multicomponent nature underlies the extraordinary mechanical properties of spider dragline silk.</title>
        <authorList>
            <person name="Kono N."/>
            <person name="Nakamura H."/>
            <person name="Mori M."/>
            <person name="Yoshida Y."/>
            <person name="Ohtoshi R."/>
            <person name="Malay A.D."/>
            <person name="Moran D.A.P."/>
            <person name="Tomita M."/>
            <person name="Numata K."/>
            <person name="Arakawa K."/>
        </authorList>
    </citation>
    <scope>NUCLEOTIDE SEQUENCE</scope>
</reference>
<dbReference type="AlphaFoldDB" id="A0A8X6FXQ4"/>
<keyword evidence="1" id="KW-0812">Transmembrane</keyword>
<feature type="transmembrane region" description="Helical" evidence="1">
    <location>
        <begin position="221"/>
        <end position="239"/>
    </location>
</feature>
<feature type="transmembrane region" description="Helical" evidence="1">
    <location>
        <begin position="61"/>
        <end position="83"/>
    </location>
</feature>
<evidence type="ECO:0000256" key="1">
    <source>
        <dbReference type="SAM" id="Phobius"/>
    </source>
</evidence>
<gene>
    <name evidence="2" type="ORF">TNCT_350581</name>
</gene>
<keyword evidence="1" id="KW-0472">Membrane</keyword>
<feature type="transmembrane region" description="Helical" evidence="1">
    <location>
        <begin position="299"/>
        <end position="316"/>
    </location>
</feature>